<evidence type="ECO:0000256" key="1">
    <source>
        <dbReference type="SAM" id="MobiDB-lite"/>
    </source>
</evidence>
<proteinExistence type="predicted"/>
<dbReference type="EMBL" id="CP041186">
    <property type="protein sequence ID" value="QDG50559.1"/>
    <property type="molecule type" value="Genomic_DNA"/>
</dbReference>
<accession>A0A4Y6PR17</accession>
<feature type="compositionally biased region" description="Low complexity" evidence="1">
    <location>
        <begin position="89"/>
        <end position="115"/>
    </location>
</feature>
<evidence type="ECO:0000313" key="3">
    <source>
        <dbReference type="Proteomes" id="UP000315995"/>
    </source>
</evidence>
<gene>
    <name evidence="2" type="ORF">FIV42_07375</name>
</gene>
<dbReference type="AlphaFoldDB" id="A0A4Y6PR17"/>
<name>A0A4Y6PR17_PERCE</name>
<dbReference type="OrthoDB" id="5519157at2"/>
<dbReference type="PROSITE" id="PS51257">
    <property type="entry name" value="PROKAR_LIPOPROTEIN"/>
    <property type="match status" value="1"/>
</dbReference>
<protein>
    <submittedName>
        <fullName evidence="2">Uncharacterized protein</fullName>
    </submittedName>
</protein>
<dbReference type="RefSeq" id="WP_141197051.1">
    <property type="nucleotide sequence ID" value="NZ_CP041186.1"/>
</dbReference>
<evidence type="ECO:0000313" key="2">
    <source>
        <dbReference type="EMBL" id="QDG50559.1"/>
    </source>
</evidence>
<accession>A0A5B8Y1L3</accession>
<dbReference type="Proteomes" id="UP000315995">
    <property type="component" value="Chromosome"/>
</dbReference>
<feature type="region of interest" description="Disordered" evidence="1">
    <location>
        <begin position="24"/>
        <end position="115"/>
    </location>
</feature>
<feature type="compositionally biased region" description="Low complexity" evidence="1">
    <location>
        <begin position="33"/>
        <end position="47"/>
    </location>
</feature>
<reference evidence="2 3" key="1">
    <citation type="submission" date="2019-06" db="EMBL/GenBank/DDBJ databases">
        <title>Persicimonas caeni gen. nov., sp. nov., a predatory bacterium isolated from solar saltern.</title>
        <authorList>
            <person name="Wang S."/>
        </authorList>
    </citation>
    <scope>NUCLEOTIDE SEQUENCE [LARGE SCALE GENOMIC DNA]</scope>
    <source>
        <strain evidence="2 3">YN101</strain>
    </source>
</reference>
<keyword evidence="3" id="KW-1185">Reference proteome</keyword>
<feature type="region of interest" description="Disordered" evidence="1">
    <location>
        <begin position="128"/>
        <end position="148"/>
    </location>
</feature>
<sequence length="247" mass="25359">MDRSTAKWLTIHLIVTLLAVAGCSDDEDPGDSVTDTGVDAAQDVAQDTADDVEQDAAQDVAQDTTDDVAQDVAEDVARDAADDVEQDATADAGDTGQDTSQDTGQDTAQDTTATADADTCATAIDATAGGTWDNQSTSDATDDYDSPITASNCPSGAVSGKDEVYSLSPTATTTYEVTVTPVGSTFDPFLYVRTDCSQDACLAGTVFNGPGQSETVTFDVQGGQTAFVIVDGELGTEGDYALTVAIQ</sequence>
<organism evidence="2 3">
    <name type="scientific">Persicimonas caeni</name>
    <dbReference type="NCBI Taxonomy" id="2292766"/>
    <lineage>
        <taxon>Bacteria</taxon>
        <taxon>Deltaproteobacteria</taxon>
        <taxon>Bradymonadales</taxon>
        <taxon>Bradymonadaceae</taxon>
        <taxon>Persicimonas</taxon>
    </lineage>
</organism>
<feature type="compositionally biased region" description="Acidic residues" evidence="1">
    <location>
        <begin position="64"/>
        <end position="74"/>
    </location>
</feature>